<proteinExistence type="inferred from homology"/>
<keyword evidence="4 12" id="KW-0210">Decarboxylase</keyword>
<dbReference type="EC" id="4.1.1.65" evidence="12"/>
<keyword evidence="6 12" id="KW-0472">Membrane</keyword>
<keyword evidence="11 12" id="KW-0670">Pyruvate</keyword>
<evidence type="ECO:0000256" key="6">
    <source>
        <dbReference type="ARBA" id="ARBA00023136"/>
    </source>
</evidence>
<comment type="PTM">
    <text evidence="12">Is synthesized initially as an inactive proenzyme. Formation of the active enzyme involves a self-maturation process in which the active site pyruvoyl group is generated from an internal serine residue via an autocatalytic post-translational modification. Two non-identical subunits are generated from the proenzyme in this reaction, and the pyruvate is formed at the N-terminus of the alpha chain, which is derived from the carboxyl end of the proenzyme. The autoendoproteolytic cleavage occurs by a canonical serine protease mechanism, in which the side chain hydroxyl group of the serine supplies its oxygen atom to form the C-terminus of the beta chain, while the remainder of the serine residue undergoes an oxidative deamination to produce ammonia and the pyruvoyl prosthetic group on the alpha chain. During this reaction, the Ser that is part of the protease active site of the proenzyme becomes the pyruvoyl prosthetic group, which constitutes an essential element of the active site of the mature decarboxylase.</text>
</comment>
<reference evidence="14" key="1">
    <citation type="submission" date="2017-08" db="EMBL/GenBank/DDBJ databases">
        <authorList>
            <person name="Huang Z."/>
        </authorList>
    </citation>
    <scope>NUCLEOTIDE SEQUENCE [LARGE SCALE GENOMIC DNA]</scope>
    <source>
        <strain evidence="14">SA5d-4</strain>
    </source>
</reference>
<dbReference type="GO" id="GO:0004609">
    <property type="term" value="F:phosphatidylserine decarboxylase activity"/>
    <property type="evidence" value="ECO:0007669"/>
    <property type="project" value="UniProtKB-UniRule"/>
</dbReference>
<dbReference type="InterPro" id="IPR033177">
    <property type="entry name" value="PSD-B"/>
</dbReference>
<comment type="function">
    <text evidence="12">Catalyzes the formation of phosphatidylethanolamine (PtdEtn) from phosphatidylserine (PtdSer).</text>
</comment>
<comment type="subunit">
    <text evidence="12">Heterodimer of a large membrane-associated beta subunit and a small pyruvoyl-containing alpha subunit.</text>
</comment>
<dbReference type="InterPro" id="IPR033178">
    <property type="entry name" value="PSD_type1_pro"/>
</dbReference>
<sequence>MKKTLYRAFVELTGGPVISKIMKGFATSKVSKFIIPSFAKTFHINQSEMEKELHEFETLHQFFIRGLKKDARQIHTEENSLVSPVDGVLAHFGTITENNSFHVKGQDYSLDEMVGTKERAEKYKNGTYIILYLSPRHYHRIHSPVTGTVTDQKTYGKKSYPVNEAGLKYGVRPLSKNYRVVTEIDCKGKKVAVVKVGALNINTIETTHQTNELNKGDEVGYFSFGSTVVLLLEKGTCELLPNLKQNSEVTVGQKIGTLL</sequence>
<comment type="cofactor">
    <cofactor evidence="12">
        <name>pyruvate</name>
        <dbReference type="ChEBI" id="CHEBI:15361"/>
    </cofactor>
    <text evidence="12">Binds 1 pyruvoyl group covalently per subunit.</text>
</comment>
<evidence type="ECO:0000256" key="2">
    <source>
        <dbReference type="ARBA" id="ARBA00022475"/>
    </source>
</evidence>
<keyword evidence="10 12" id="KW-1208">Phospholipid metabolism</keyword>
<dbReference type="PANTHER" id="PTHR10067:SF6">
    <property type="entry name" value="PHOSPHATIDYLSERINE DECARBOXYLASE PROENZYME, MITOCHONDRIAL"/>
    <property type="match status" value="1"/>
</dbReference>
<keyword evidence="2 12" id="KW-1003">Cell membrane</keyword>
<dbReference type="GO" id="GO:0006646">
    <property type="term" value="P:phosphatidylethanolamine biosynthetic process"/>
    <property type="evidence" value="ECO:0007669"/>
    <property type="project" value="UniProtKB-UniRule"/>
</dbReference>
<evidence type="ECO:0000256" key="9">
    <source>
        <dbReference type="ARBA" id="ARBA00023239"/>
    </source>
</evidence>
<keyword evidence="8 12" id="KW-0594">Phospholipid biosynthesis</keyword>
<comment type="caution">
    <text evidence="13">The sequence shown here is derived from an EMBL/GenBank/DDBJ whole genome shotgun (WGS) entry which is preliminary data.</text>
</comment>
<evidence type="ECO:0000256" key="11">
    <source>
        <dbReference type="ARBA" id="ARBA00023317"/>
    </source>
</evidence>
<feature type="active site" description="Charge relay system; for autoendoproteolytic cleavage activity" evidence="12">
    <location>
        <position position="86"/>
    </location>
</feature>
<keyword evidence="7 12" id="KW-0865">Zymogen</keyword>
<keyword evidence="9 12" id="KW-0456">Lyase</keyword>
<comment type="subcellular location">
    <subcellularLocation>
        <location evidence="12">Cell membrane</location>
        <topology evidence="12">Peripheral membrane protein</topology>
    </subcellularLocation>
</comment>
<feature type="chain" id="PRO_5023245389" description="Phosphatidylserine decarboxylase beta chain" evidence="12">
    <location>
        <begin position="1"/>
        <end position="225"/>
    </location>
</feature>
<keyword evidence="14" id="KW-1185">Reference proteome</keyword>
<dbReference type="PANTHER" id="PTHR10067">
    <property type="entry name" value="PHOSPHATIDYLSERINE DECARBOXYLASE"/>
    <property type="match status" value="1"/>
</dbReference>
<dbReference type="GO" id="GO:0005886">
    <property type="term" value="C:plasma membrane"/>
    <property type="evidence" value="ECO:0007669"/>
    <property type="project" value="UniProtKB-SubCell"/>
</dbReference>
<dbReference type="RefSeq" id="WP_094922897.1">
    <property type="nucleotide sequence ID" value="NZ_NPIA01000002.1"/>
</dbReference>
<keyword evidence="3 12" id="KW-0444">Lipid biosynthesis</keyword>
<accession>A0A263BVN6</accession>
<dbReference type="Proteomes" id="UP000217083">
    <property type="component" value="Unassembled WGS sequence"/>
</dbReference>
<reference evidence="13 14" key="2">
    <citation type="submission" date="2017-09" db="EMBL/GenBank/DDBJ databases">
        <title>Bacillus patelloidae sp. nov., isolated from the intestinal tract of a marine limpet.</title>
        <authorList>
            <person name="Liu R."/>
            <person name="Dong C."/>
            <person name="Shao Z."/>
        </authorList>
    </citation>
    <scope>NUCLEOTIDE SEQUENCE [LARGE SCALE GENOMIC DNA]</scope>
    <source>
        <strain evidence="13 14">SA5d-4</strain>
    </source>
</reference>
<dbReference type="UniPathway" id="UPA00558">
    <property type="reaction ID" value="UER00616"/>
</dbReference>
<keyword evidence="5 12" id="KW-0443">Lipid metabolism</keyword>
<protein>
    <recommendedName>
        <fullName evidence="12">Phosphatidylserine decarboxylase proenzyme</fullName>
        <ecNumber evidence="12">4.1.1.65</ecNumber>
    </recommendedName>
    <component>
        <recommendedName>
            <fullName evidence="12">Phosphatidylserine decarboxylase alpha chain</fullName>
        </recommendedName>
    </component>
    <component>
        <recommendedName>
            <fullName evidence="12">Phosphatidylserine decarboxylase beta chain</fullName>
        </recommendedName>
    </component>
</protein>
<gene>
    <name evidence="12" type="primary">psd</name>
    <name evidence="13" type="ORF">CIB95_05305</name>
</gene>
<feature type="active site" description="Schiff-base intermediate with substrate; via pyruvic acid; for decarboxylase activity" evidence="12">
    <location>
        <position position="226"/>
    </location>
</feature>
<evidence type="ECO:0000256" key="1">
    <source>
        <dbReference type="ARBA" id="ARBA00005189"/>
    </source>
</evidence>
<dbReference type="NCBIfam" id="NF002853">
    <property type="entry name" value="PRK03140.1"/>
    <property type="match status" value="1"/>
</dbReference>
<comment type="similarity">
    <text evidence="12">Belongs to the phosphatidylserine decarboxylase family. PSD-B subfamily. Prokaryotic type I sub-subfamily.</text>
</comment>
<dbReference type="Pfam" id="PF02666">
    <property type="entry name" value="PS_Dcarbxylase"/>
    <property type="match status" value="1"/>
</dbReference>
<evidence type="ECO:0000256" key="3">
    <source>
        <dbReference type="ARBA" id="ARBA00022516"/>
    </source>
</evidence>
<feature type="site" description="Cleavage (non-hydrolytic); by autocatalysis" evidence="12">
    <location>
        <begin position="225"/>
        <end position="226"/>
    </location>
</feature>
<comment type="pathway">
    <text evidence="1">Lipid metabolism.</text>
</comment>
<evidence type="ECO:0000256" key="8">
    <source>
        <dbReference type="ARBA" id="ARBA00023209"/>
    </source>
</evidence>
<evidence type="ECO:0000256" key="10">
    <source>
        <dbReference type="ARBA" id="ARBA00023264"/>
    </source>
</evidence>
<evidence type="ECO:0000313" key="13">
    <source>
        <dbReference type="EMBL" id="OZM57784.1"/>
    </source>
</evidence>
<feature type="active site" description="Charge relay system; for autoendoproteolytic cleavage activity" evidence="12">
    <location>
        <position position="142"/>
    </location>
</feature>
<dbReference type="AlphaFoldDB" id="A0A263BVN6"/>
<dbReference type="NCBIfam" id="TIGR00163">
    <property type="entry name" value="PS_decarb"/>
    <property type="match status" value="1"/>
</dbReference>
<evidence type="ECO:0000256" key="4">
    <source>
        <dbReference type="ARBA" id="ARBA00022793"/>
    </source>
</evidence>
<feature type="modified residue" description="Pyruvic acid (Ser); by autocatalysis" evidence="12">
    <location>
        <position position="226"/>
    </location>
</feature>
<evidence type="ECO:0000256" key="7">
    <source>
        <dbReference type="ARBA" id="ARBA00023145"/>
    </source>
</evidence>
<dbReference type="HAMAP" id="MF_00662">
    <property type="entry name" value="PS_decarb_PSD_B_type1"/>
    <property type="match status" value="1"/>
</dbReference>
<evidence type="ECO:0000256" key="12">
    <source>
        <dbReference type="HAMAP-Rule" id="MF_00662"/>
    </source>
</evidence>
<evidence type="ECO:0000313" key="14">
    <source>
        <dbReference type="Proteomes" id="UP000217083"/>
    </source>
</evidence>
<organism evidence="13 14">
    <name type="scientific">Lottiidibacillus patelloidae</name>
    <dbReference type="NCBI Taxonomy" id="2670334"/>
    <lineage>
        <taxon>Bacteria</taxon>
        <taxon>Bacillati</taxon>
        <taxon>Bacillota</taxon>
        <taxon>Bacilli</taxon>
        <taxon>Bacillales</taxon>
        <taxon>Bacillaceae</taxon>
        <taxon>Lottiidibacillus</taxon>
    </lineage>
</organism>
<comment type="catalytic activity">
    <reaction evidence="12">
        <text>a 1,2-diacyl-sn-glycero-3-phospho-L-serine + H(+) = a 1,2-diacyl-sn-glycero-3-phosphoethanolamine + CO2</text>
        <dbReference type="Rhea" id="RHEA:20828"/>
        <dbReference type="ChEBI" id="CHEBI:15378"/>
        <dbReference type="ChEBI" id="CHEBI:16526"/>
        <dbReference type="ChEBI" id="CHEBI:57262"/>
        <dbReference type="ChEBI" id="CHEBI:64612"/>
        <dbReference type="EC" id="4.1.1.65"/>
    </reaction>
</comment>
<feature type="active site" description="Charge relay system; for autoendoproteolytic cleavage activity" evidence="12">
    <location>
        <position position="226"/>
    </location>
</feature>
<comment type="pathway">
    <text evidence="12">Phospholipid metabolism; phosphatidylethanolamine biosynthesis; phosphatidylethanolamine from CDP-diacylglycerol: step 2/2.</text>
</comment>
<name>A0A263BVN6_9BACI</name>
<dbReference type="InterPro" id="IPR003817">
    <property type="entry name" value="PS_Dcarbxylase"/>
</dbReference>
<evidence type="ECO:0000256" key="5">
    <source>
        <dbReference type="ARBA" id="ARBA00023098"/>
    </source>
</evidence>
<dbReference type="EMBL" id="NPIA01000002">
    <property type="protein sequence ID" value="OZM57784.1"/>
    <property type="molecule type" value="Genomic_DNA"/>
</dbReference>
<feature type="chain" id="PRO_5023245390" description="Phosphatidylserine decarboxylase alpha chain" evidence="12">
    <location>
        <begin position="226"/>
        <end position="259"/>
    </location>
</feature>